<sequence>MSMIPANVSSTCDPSPETPPAQGASMWDVCKGVAIIPMLIWPWVFFAVAFHSPDGLALNPTVQNITRRNGVETTWVVTNIANVSAFLVTFLFQSAVKTFLVILVASEPTKISRVAFVSAAKTPSQSVGEVDSPCTRASHIHCVILLGLGWIHESVNAATYSMGGTLGGMELDFTSDESECLLWFDQNAPSTDLDCRWKDYNGFSFSQCLDLSQMVDILESGQNNIHSSIANNNDTATFDQLGGVQFATPIRGVLPNGPDGIPGFDTLSKSPLTDGTVNSALSFEYTLNLQGIATNVSCAYTADSPVVIWELTGKERGYNGTCPVGQSILTPPVGESSFPVYLNDSDLLGFWACNTSSETSTSYDPYFRGEGRYNETIGNLTCTVTSARYVIFPVTYTSPQGRFSTSTPIFPEPDSYPDVTIIDSSTKSIGDIVWISQGYSTNSVAELVVSFGVIEFGLVPYARDDRYLDVLAHMVQGFIEYQATYYRLLFTSSWLAAPTGGPGLAPESCLRQITGTVAYNVTGWKPTWQTAAYLIPSTLINLTSIILLVVAARRWGWRPLPTVDPTDSISVLGTVSRSQLPVQTSLEASSRELEGSQVRMKYERKGTSTDSPYELKLATRV</sequence>
<dbReference type="OrthoDB" id="2991366at2759"/>
<dbReference type="InParanoid" id="A0A067PHR5"/>
<evidence type="ECO:0000313" key="3">
    <source>
        <dbReference type="Proteomes" id="UP000027265"/>
    </source>
</evidence>
<gene>
    <name evidence="2" type="ORF">JAAARDRAFT_49841</name>
</gene>
<name>A0A067PHR5_9AGAM</name>
<reference evidence="3" key="1">
    <citation type="journal article" date="2014" name="Proc. Natl. Acad. Sci. U.S.A.">
        <title>Extensive sampling of basidiomycete genomes demonstrates inadequacy of the white-rot/brown-rot paradigm for wood decay fungi.</title>
        <authorList>
            <person name="Riley R."/>
            <person name="Salamov A.A."/>
            <person name="Brown D.W."/>
            <person name="Nagy L.G."/>
            <person name="Floudas D."/>
            <person name="Held B.W."/>
            <person name="Levasseur A."/>
            <person name="Lombard V."/>
            <person name="Morin E."/>
            <person name="Otillar R."/>
            <person name="Lindquist E.A."/>
            <person name="Sun H."/>
            <person name="LaButti K.M."/>
            <person name="Schmutz J."/>
            <person name="Jabbour D."/>
            <person name="Luo H."/>
            <person name="Baker S.E."/>
            <person name="Pisabarro A.G."/>
            <person name="Walton J.D."/>
            <person name="Blanchette R.A."/>
            <person name="Henrissat B."/>
            <person name="Martin F."/>
            <person name="Cullen D."/>
            <person name="Hibbett D.S."/>
            <person name="Grigoriev I.V."/>
        </authorList>
    </citation>
    <scope>NUCLEOTIDE SEQUENCE [LARGE SCALE GENOMIC DNA]</scope>
    <source>
        <strain evidence="3">MUCL 33604</strain>
    </source>
</reference>
<dbReference type="EMBL" id="KL197734">
    <property type="protein sequence ID" value="KDQ53385.1"/>
    <property type="molecule type" value="Genomic_DNA"/>
</dbReference>
<dbReference type="STRING" id="933084.A0A067PHR5"/>
<evidence type="ECO:0000313" key="2">
    <source>
        <dbReference type="EMBL" id="KDQ53385.1"/>
    </source>
</evidence>
<evidence type="ECO:0000256" key="1">
    <source>
        <dbReference type="SAM" id="MobiDB-lite"/>
    </source>
</evidence>
<keyword evidence="3" id="KW-1185">Reference proteome</keyword>
<dbReference type="Proteomes" id="UP000027265">
    <property type="component" value="Unassembled WGS sequence"/>
</dbReference>
<proteinExistence type="predicted"/>
<dbReference type="HOGENOM" id="CLU_016816_0_0_1"/>
<protein>
    <submittedName>
        <fullName evidence="2">Uncharacterized protein</fullName>
    </submittedName>
</protein>
<organism evidence="2 3">
    <name type="scientific">Jaapia argillacea MUCL 33604</name>
    <dbReference type="NCBI Taxonomy" id="933084"/>
    <lineage>
        <taxon>Eukaryota</taxon>
        <taxon>Fungi</taxon>
        <taxon>Dikarya</taxon>
        <taxon>Basidiomycota</taxon>
        <taxon>Agaricomycotina</taxon>
        <taxon>Agaricomycetes</taxon>
        <taxon>Agaricomycetidae</taxon>
        <taxon>Jaapiales</taxon>
        <taxon>Jaapiaceae</taxon>
        <taxon>Jaapia</taxon>
    </lineage>
</organism>
<feature type="region of interest" description="Disordered" evidence="1">
    <location>
        <begin position="1"/>
        <end position="21"/>
    </location>
</feature>
<accession>A0A067PHR5</accession>
<dbReference type="AlphaFoldDB" id="A0A067PHR5"/>